<name>A0AAV4W740_9ARAC</name>
<feature type="region of interest" description="Disordered" evidence="1">
    <location>
        <begin position="29"/>
        <end position="53"/>
    </location>
</feature>
<protein>
    <submittedName>
        <fullName evidence="2">Uncharacterized protein</fullName>
    </submittedName>
</protein>
<reference evidence="2 3" key="1">
    <citation type="submission" date="2021-06" db="EMBL/GenBank/DDBJ databases">
        <title>Caerostris darwini draft genome.</title>
        <authorList>
            <person name="Kono N."/>
            <person name="Arakawa K."/>
        </authorList>
    </citation>
    <scope>NUCLEOTIDE SEQUENCE [LARGE SCALE GENOMIC DNA]</scope>
</reference>
<comment type="caution">
    <text evidence="2">The sequence shown here is derived from an EMBL/GenBank/DDBJ whole genome shotgun (WGS) entry which is preliminary data.</text>
</comment>
<gene>
    <name evidence="2" type="ORF">CDAR_14801</name>
</gene>
<evidence type="ECO:0000313" key="3">
    <source>
        <dbReference type="Proteomes" id="UP001054837"/>
    </source>
</evidence>
<dbReference type="Proteomes" id="UP001054837">
    <property type="component" value="Unassembled WGS sequence"/>
</dbReference>
<accession>A0AAV4W740</accession>
<dbReference type="AlphaFoldDB" id="A0AAV4W740"/>
<organism evidence="2 3">
    <name type="scientific">Caerostris darwini</name>
    <dbReference type="NCBI Taxonomy" id="1538125"/>
    <lineage>
        <taxon>Eukaryota</taxon>
        <taxon>Metazoa</taxon>
        <taxon>Ecdysozoa</taxon>
        <taxon>Arthropoda</taxon>
        <taxon>Chelicerata</taxon>
        <taxon>Arachnida</taxon>
        <taxon>Araneae</taxon>
        <taxon>Araneomorphae</taxon>
        <taxon>Entelegynae</taxon>
        <taxon>Araneoidea</taxon>
        <taxon>Araneidae</taxon>
        <taxon>Caerostris</taxon>
    </lineage>
</organism>
<sequence>MVPRSALKNKEVGMKEEICPLHPAIDPPFHSHLSSATPPPPHQISGWGGTVTDPPSLTPIYSSDSYRSPPFRRVWVGKGGLSSFSK</sequence>
<evidence type="ECO:0000313" key="2">
    <source>
        <dbReference type="EMBL" id="GIY78547.1"/>
    </source>
</evidence>
<proteinExistence type="predicted"/>
<dbReference type="EMBL" id="BPLQ01014259">
    <property type="protein sequence ID" value="GIY78547.1"/>
    <property type="molecule type" value="Genomic_DNA"/>
</dbReference>
<keyword evidence="3" id="KW-1185">Reference proteome</keyword>
<evidence type="ECO:0000256" key="1">
    <source>
        <dbReference type="SAM" id="MobiDB-lite"/>
    </source>
</evidence>